<gene>
    <name evidence="5" type="ORF">MUN82_04965</name>
</gene>
<dbReference type="Proteomes" id="UP000829925">
    <property type="component" value="Chromosome"/>
</dbReference>
<feature type="domain" description="DUF6493" evidence="2">
    <location>
        <begin position="6"/>
        <end position="338"/>
    </location>
</feature>
<accession>A0A8T9SXJ4</accession>
<organism evidence="5 6">
    <name type="scientific">Hymenobacter aerilatus</name>
    <dbReference type="NCBI Taxonomy" id="2932251"/>
    <lineage>
        <taxon>Bacteria</taxon>
        <taxon>Pseudomonadati</taxon>
        <taxon>Bacteroidota</taxon>
        <taxon>Cytophagia</taxon>
        <taxon>Cytophagales</taxon>
        <taxon>Hymenobacteraceae</taxon>
        <taxon>Hymenobacter</taxon>
    </lineage>
</organism>
<proteinExistence type="predicted"/>
<evidence type="ECO:0000259" key="2">
    <source>
        <dbReference type="Pfam" id="PF20103"/>
    </source>
</evidence>
<dbReference type="KEGG" id="haei:MUN82_04965"/>
<dbReference type="RefSeq" id="WP_245095430.1">
    <property type="nucleotide sequence ID" value="NZ_CP095053.1"/>
</dbReference>
<dbReference type="InterPro" id="IPR056726">
    <property type="entry name" value="DUF7824"/>
</dbReference>
<sequence>MPTPAETFEDIILHKTAQELVPFLLNLDKKEAMTLRRPTQKLKKHLEEYRQIKDKKGQTRYERLLTTEQQVMLAMAGVATFTRKEGLARSFELPWTLRNPQESQQLYDLYWQVLRHARPDWLGDMLASLTRANVWQAPDYTELRALEREGLIAYDMPTFAQLLGNRLSRYARAENKQKRTLPEVEEFVLNDLRADPELLRRDVWLLFDYETNVNYDSTYIGPYPDGISIGWKPLLTTLAAAGDLSRDELLTRSLLALRRDFKRPLLGWFKELFTELKPTPAERLARQSELVELLAHPLPVVVNFAIEQLKSLWDEPRFDLAPLLQYADGLMTRQDLKTGLKTLLAGFEKLLKKQPTQAAALTQLATAALPHTDAGVQDRAARLLATVLGAKQPLLSPAEMEETTVTLATYADLLAPAARTRLAPWLTVAAAAEVETTPEAGYAPRPHFEPDLSPANALVPVADWHELLFLTGPLLAADDPIAVDRWVDGLLRLYPHLPNDYATQLHPYVQQALNQLGTLGTNRTLAEVTAHLRDYSGTSGRSGPYDLLVALVLGLATGFEQPQVARIKLRPNEYHAPDPLLYLEQRRLAAAEARLQPGSAPLPLLSTATHAPHWVAPTALVDKLLRYQDAAETPDAADLVVALARCAWSHPDDARAARTRLPKLHNADLRELLTWLLAPVEEDALLPDATPETCAAAPDAPQTKKLKHYGSDATQTTTPLAPRLVPEPTPTPAHATELSAWLPSADLAAGPSLLQRAREKLSKLIPIKTGTEPTFPIDLADALPWLWTVAARTRYPTAELPALAALGKLPGLARPWQPGWTMAEVALTYVITWDKAKPTTTIKHVELQVPDAPAARPSPLLPYAAYVSLPQPINSYIWTLRFNVPIAVALLPNNPEPLHWHVLRTCCRTDDAGSEARDAVQLTLAGLLGMGPRHAVGTSTLLAAGLVHQAATVRAMALEVLLSATDTGRLVPADLGRTLGRLLAAGRAPLARLADNLSQARAISPRTDDALCQLLEALLTQLPATPVRNTAKLLDAYADTLSRVHRPLPEAVQDRLREWQRVGSLRKTVGALLK</sequence>
<dbReference type="EMBL" id="CP095053">
    <property type="protein sequence ID" value="UOR06447.1"/>
    <property type="molecule type" value="Genomic_DNA"/>
</dbReference>
<protein>
    <submittedName>
        <fullName evidence="5">DUF6493 family protein</fullName>
    </submittedName>
</protein>
<name>A0A8T9SXJ4_9BACT</name>
<dbReference type="InterPro" id="IPR045472">
    <property type="entry name" value="DUF6493"/>
</dbReference>
<dbReference type="Pfam" id="PF25148">
    <property type="entry name" value="DUF7824"/>
    <property type="match status" value="1"/>
</dbReference>
<feature type="domain" description="DUF7824" evidence="3">
    <location>
        <begin position="455"/>
        <end position="804"/>
    </location>
</feature>
<dbReference type="AlphaFoldDB" id="A0A8T9SXJ4"/>
<evidence type="ECO:0000259" key="3">
    <source>
        <dbReference type="Pfam" id="PF25148"/>
    </source>
</evidence>
<dbReference type="InterPro" id="IPR056727">
    <property type="entry name" value="DUF7825"/>
</dbReference>
<dbReference type="Pfam" id="PF20103">
    <property type="entry name" value="DUF6493"/>
    <property type="match status" value="1"/>
</dbReference>
<reference evidence="5 6" key="1">
    <citation type="submission" date="2022-04" db="EMBL/GenBank/DDBJ databases">
        <title>Hymenobacter sp. isolated from the air.</title>
        <authorList>
            <person name="Won M."/>
            <person name="Lee C.-M."/>
            <person name="Woen H.-Y."/>
            <person name="Kwon S.-W."/>
        </authorList>
    </citation>
    <scope>NUCLEOTIDE SEQUENCE [LARGE SCALE GENOMIC DNA]</scope>
    <source>
        <strain evidence="6">5413 J-13</strain>
    </source>
</reference>
<feature type="region of interest" description="Disordered" evidence="1">
    <location>
        <begin position="695"/>
        <end position="734"/>
    </location>
</feature>
<feature type="domain" description="DUF7825" evidence="4">
    <location>
        <begin position="816"/>
        <end position="1074"/>
    </location>
</feature>
<evidence type="ECO:0000259" key="4">
    <source>
        <dbReference type="Pfam" id="PF25149"/>
    </source>
</evidence>
<evidence type="ECO:0000256" key="1">
    <source>
        <dbReference type="SAM" id="MobiDB-lite"/>
    </source>
</evidence>
<dbReference type="Pfam" id="PF25149">
    <property type="entry name" value="DUF7825"/>
    <property type="match status" value="1"/>
</dbReference>
<evidence type="ECO:0000313" key="6">
    <source>
        <dbReference type="Proteomes" id="UP000829925"/>
    </source>
</evidence>
<keyword evidence="6" id="KW-1185">Reference proteome</keyword>
<evidence type="ECO:0000313" key="5">
    <source>
        <dbReference type="EMBL" id="UOR06447.1"/>
    </source>
</evidence>